<name>A0A365Y1U6_9BACT</name>
<dbReference type="OrthoDB" id="9812295at2"/>
<evidence type="ECO:0000313" key="2">
    <source>
        <dbReference type="EMBL" id="RBL91815.1"/>
    </source>
</evidence>
<dbReference type="PANTHER" id="PTHR30543:SF21">
    <property type="entry name" value="NAD(P)H-DEPENDENT FMN REDUCTASE LOT6"/>
    <property type="match status" value="1"/>
</dbReference>
<comment type="caution">
    <text evidence="2">The sequence shown here is derived from an EMBL/GenBank/DDBJ whole genome shotgun (WGS) entry which is preliminary data.</text>
</comment>
<dbReference type="InterPro" id="IPR005025">
    <property type="entry name" value="FMN_Rdtase-like_dom"/>
</dbReference>
<dbReference type="GO" id="GO:0016491">
    <property type="term" value="F:oxidoreductase activity"/>
    <property type="evidence" value="ECO:0007669"/>
    <property type="project" value="InterPro"/>
</dbReference>
<dbReference type="GO" id="GO:0005829">
    <property type="term" value="C:cytosol"/>
    <property type="evidence" value="ECO:0007669"/>
    <property type="project" value="TreeGrafter"/>
</dbReference>
<protein>
    <submittedName>
        <fullName evidence="2">Flavoprotein</fullName>
    </submittedName>
</protein>
<dbReference type="Proteomes" id="UP000253410">
    <property type="component" value="Unassembled WGS sequence"/>
</dbReference>
<evidence type="ECO:0000259" key="1">
    <source>
        <dbReference type="Pfam" id="PF03358"/>
    </source>
</evidence>
<proteinExistence type="predicted"/>
<dbReference type="Pfam" id="PF03358">
    <property type="entry name" value="FMN_red"/>
    <property type="match status" value="1"/>
</dbReference>
<feature type="domain" description="NADPH-dependent FMN reductase-like" evidence="1">
    <location>
        <begin position="10"/>
        <end position="147"/>
    </location>
</feature>
<gene>
    <name evidence="2" type="ORF">DF182_04215</name>
</gene>
<dbReference type="GO" id="GO:0010181">
    <property type="term" value="F:FMN binding"/>
    <property type="evidence" value="ECO:0007669"/>
    <property type="project" value="TreeGrafter"/>
</dbReference>
<dbReference type="InterPro" id="IPR029039">
    <property type="entry name" value="Flavoprotein-like_sf"/>
</dbReference>
<sequence>MIKPMSQKLNILAISGSTRLQSSNHQLIKAVASLAADVAHVELFDGLTNIPHFNPDSDHDNPPAEVVAFRHRLREADAVLICTPEYAIGVPGTLKNAIDWTVSSMEFSRKPVALITAGTSGFKAHESLLGTLLIIESNIATTAQIVISGVKTKINQEGVITDTATLEKVQQLIEALVAVVKEEPVPLMPRPSLF</sequence>
<evidence type="ECO:0000313" key="3">
    <source>
        <dbReference type="Proteomes" id="UP000253410"/>
    </source>
</evidence>
<dbReference type="EMBL" id="QFFJ01000001">
    <property type="protein sequence ID" value="RBL91815.1"/>
    <property type="molecule type" value="Genomic_DNA"/>
</dbReference>
<dbReference type="InterPro" id="IPR050712">
    <property type="entry name" value="NAD(P)H-dep_reductase"/>
</dbReference>
<reference evidence="2 3" key="1">
    <citation type="submission" date="2018-05" db="EMBL/GenBank/DDBJ databases">
        <title>Chitinophaga sp. K3CV102501T nov., isolated from isolated from a monsoon evergreen broad-leaved forest soil.</title>
        <authorList>
            <person name="Lv Y."/>
        </authorList>
    </citation>
    <scope>NUCLEOTIDE SEQUENCE [LARGE SCALE GENOMIC DNA]</scope>
    <source>
        <strain evidence="2 3">GDMCC 1.1325</strain>
    </source>
</reference>
<organism evidence="2 3">
    <name type="scientific">Chitinophaga flava</name>
    <dbReference type="NCBI Taxonomy" id="2259036"/>
    <lineage>
        <taxon>Bacteria</taxon>
        <taxon>Pseudomonadati</taxon>
        <taxon>Bacteroidota</taxon>
        <taxon>Chitinophagia</taxon>
        <taxon>Chitinophagales</taxon>
        <taxon>Chitinophagaceae</taxon>
        <taxon>Chitinophaga</taxon>
    </lineage>
</organism>
<dbReference type="SUPFAM" id="SSF52218">
    <property type="entry name" value="Flavoproteins"/>
    <property type="match status" value="1"/>
</dbReference>
<dbReference type="PANTHER" id="PTHR30543">
    <property type="entry name" value="CHROMATE REDUCTASE"/>
    <property type="match status" value="1"/>
</dbReference>
<dbReference type="AlphaFoldDB" id="A0A365Y1U6"/>
<keyword evidence="3" id="KW-1185">Reference proteome</keyword>
<dbReference type="Gene3D" id="3.40.50.360">
    <property type="match status" value="1"/>
</dbReference>
<accession>A0A365Y1U6</accession>